<dbReference type="Proteomes" id="UP000309676">
    <property type="component" value="Unassembled WGS sequence"/>
</dbReference>
<keyword evidence="4" id="KW-1185">Reference proteome</keyword>
<proteinExistence type="predicted"/>
<dbReference type="CDD" id="cd00077">
    <property type="entry name" value="HDc"/>
    <property type="match status" value="1"/>
</dbReference>
<dbReference type="InterPro" id="IPR037522">
    <property type="entry name" value="HD_GYP_dom"/>
</dbReference>
<dbReference type="GO" id="GO:0004112">
    <property type="term" value="F:cyclic-nucleotide phosphodiesterase activity"/>
    <property type="evidence" value="ECO:0007669"/>
    <property type="project" value="TreeGrafter"/>
</dbReference>
<dbReference type="Pfam" id="PF13487">
    <property type="entry name" value="HD_5"/>
    <property type="match status" value="1"/>
</dbReference>
<dbReference type="RefSeq" id="WP_138194296.1">
    <property type="nucleotide sequence ID" value="NZ_VCIW01000006.1"/>
</dbReference>
<dbReference type="EMBL" id="VCIW01000006">
    <property type="protein sequence ID" value="TLS52052.1"/>
    <property type="molecule type" value="Genomic_DNA"/>
</dbReference>
<evidence type="ECO:0000259" key="2">
    <source>
        <dbReference type="PROSITE" id="PS51832"/>
    </source>
</evidence>
<dbReference type="OrthoDB" id="2489596at2"/>
<feature type="domain" description="HD-GYP" evidence="2">
    <location>
        <begin position="350"/>
        <end position="545"/>
    </location>
</feature>
<gene>
    <name evidence="3" type="ORF">FE782_11825</name>
</gene>
<dbReference type="AlphaFoldDB" id="A0A5R9G6N5"/>
<dbReference type="InterPro" id="IPR003607">
    <property type="entry name" value="HD/PDEase_dom"/>
</dbReference>
<keyword evidence="1" id="KW-1133">Transmembrane helix</keyword>
<evidence type="ECO:0000313" key="4">
    <source>
        <dbReference type="Proteomes" id="UP000309676"/>
    </source>
</evidence>
<comment type="caution">
    <text evidence="3">The sequence shown here is derived from an EMBL/GenBank/DDBJ whole genome shotgun (WGS) entry which is preliminary data.</text>
</comment>
<dbReference type="SUPFAM" id="SSF109604">
    <property type="entry name" value="HD-domain/PDEase-like"/>
    <property type="match status" value="1"/>
</dbReference>
<sequence length="607" mass="67832">MRLLSIQGISFEIAIDYAVTIAGGIVLLCALVLLYIRKLRVDMRKLSSVQRQLDKIRSQPNFDQKMTVVLEELGNQFSALTYAFYIRDERFDKFMLRATRFRSGSGPGASTQSALISSPGDAYQPAMTASNLFLTSKIEVMKEGEVPLLVLPISGKGMIRIGPIRRVSRREKRRLKRWMDFVRPMVEEMIEAEQVKEQSNIAMASKNAIVNISKIALEVDMALETILPFCVNTLKFSGGCLVHAAGGEYRLIGKAGPSKDLADRLETDAETLFAYRALSEQEAVHYVREPMPSYFQEEGMNQVLLVSTGSHYFVLWNKGEKERRWISLYFETLIENYSRFAAEQAAYLRGTGAYVPLLQALARLLDDLSPNTIGYSELLSRYSIVIAREMGLSTGEIRDVAIAAYLAHIGTIALSSDLFQKEGQYTDAEFELMKLHAEVSALIVSFATGNERAASYIRHHHERMDGNGYPAGLKGAEIPAGARIIAVVQTFLAKINGRNYRDPMSFNQSLQTLRSASGQQLDAEMVNVFIDWYQDKRRNQIDSKKALGACSEMCCVPETICRTCPAFGRTDKNCWETEGVLCAAHGKSCDSCFVKTEFVSRKSVSVV</sequence>
<dbReference type="Gene3D" id="1.10.3210.10">
    <property type="entry name" value="Hypothetical protein af1432"/>
    <property type="match status" value="1"/>
</dbReference>
<keyword evidence="1" id="KW-0472">Membrane</keyword>
<keyword evidence="1" id="KW-0812">Transmembrane</keyword>
<reference evidence="3 4" key="1">
    <citation type="submission" date="2019-05" db="EMBL/GenBank/DDBJ databases">
        <authorList>
            <person name="Narsing Rao M.P."/>
            <person name="Li W.J."/>
        </authorList>
    </citation>
    <scope>NUCLEOTIDE SEQUENCE [LARGE SCALE GENOMIC DNA]</scope>
    <source>
        <strain evidence="3 4">SYSU_K30003</strain>
    </source>
</reference>
<feature type="transmembrane region" description="Helical" evidence="1">
    <location>
        <begin position="17"/>
        <end position="36"/>
    </location>
</feature>
<protein>
    <submittedName>
        <fullName evidence="3">HD domain-containing protein</fullName>
    </submittedName>
</protein>
<evidence type="ECO:0000256" key="1">
    <source>
        <dbReference type="SAM" id="Phobius"/>
    </source>
</evidence>
<dbReference type="PROSITE" id="PS51832">
    <property type="entry name" value="HD_GYP"/>
    <property type="match status" value="1"/>
</dbReference>
<dbReference type="PANTHER" id="PTHR43155:SF1">
    <property type="entry name" value="3'3'-CGAMP-SPECIFIC PHOSPHODIESTERASE 1"/>
    <property type="match status" value="1"/>
</dbReference>
<dbReference type="GO" id="GO:0009214">
    <property type="term" value="P:cyclic nucleotide catabolic process"/>
    <property type="evidence" value="ECO:0007669"/>
    <property type="project" value="TreeGrafter"/>
</dbReference>
<dbReference type="PANTHER" id="PTHR43155">
    <property type="entry name" value="CYCLIC DI-GMP PHOSPHODIESTERASE PA4108-RELATED"/>
    <property type="match status" value="1"/>
</dbReference>
<evidence type="ECO:0000313" key="3">
    <source>
        <dbReference type="EMBL" id="TLS52052.1"/>
    </source>
</evidence>
<name>A0A5R9G6N5_9BACL</name>
<accession>A0A5R9G6N5</accession>
<organism evidence="3 4">
    <name type="scientific">Paenibacillus antri</name>
    <dbReference type="NCBI Taxonomy" id="2582848"/>
    <lineage>
        <taxon>Bacteria</taxon>
        <taxon>Bacillati</taxon>
        <taxon>Bacillota</taxon>
        <taxon>Bacilli</taxon>
        <taxon>Bacillales</taxon>
        <taxon>Paenibacillaceae</taxon>
        <taxon>Paenibacillus</taxon>
    </lineage>
</organism>